<dbReference type="Pfam" id="PF01193">
    <property type="entry name" value="RNA_pol_L"/>
    <property type="match status" value="1"/>
</dbReference>
<sequence>MGIKRGQNKVKGRGRLLVTVTVHGSAGPLRFLVNEGEMASGVVRTALKTYAREGRLPVLGTDLDEFLLYHANGGFDAFDPGYVISFDGARNFFLCKKQIEAVEEKVEEKAMSRSVAAEFLFVCAQEQYSSIHLRGAIESMTNKHEWKSVSFIRQSSSLHYGRFMLSSLKEGQADIIGTSIRRVLLAEIKGTRITHATFQLKEKQEKSFHQYSTIPGIRESVDEILKNLKTIVFKSLTNRVIKASISISESGPMLLTAKNINLPDFVHIVNEDQPIAYITGPIDLSIELILERDRGYHPRHLDTVSKVRNQRGIIGFESGSFNRNVKRSVVNDNVKYGDYGDENCSFTFPIDTTFTPVLQVNYTYHANKQYYDPDQQKIDSEEILFLEICTNGSLTPVEALREACLS</sequence>
<dbReference type="InterPro" id="IPR036643">
    <property type="entry name" value="RNApol_insert_sf"/>
</dbReference>
<dbReference type="OrthoDB" id="1919859at2759"/>
<dbReference type="SUPFAM" id="SSF55257">
    <property type="entry name" value="RBP11-like subunits of RNA polymerase"/>
    <property type="match status" value="1"/>
</dbReference>
<keyword evidence="1" id="KW-0240">DNA-directed RNA polymerase</keyword>
<dbReference type="GO" id="GO:0006351">
    <property type="term" value="P:DNA-templated transcription"/>
    <property type="evidence" value="ECO:0007669"/>
    <property type="project" value="InterPro"/>
</dbReference>
<dbReference type="AlphaFoldDB" id="A0A833QSM9"/>
<dbReference type="Proteomes" id="UP000623129">
    <property type="component" value="Unassembled WGS sequence"/>
</dbReference>
<accession>A0A833QSM9</accession>
<dbReference type="GO" id="GO:0003899">
    <property type="term" value="F:DNA-directed RNA polymerase activity"/>
    <property type="evidence" value="ECO:0007669"/>
    <property type="project" value="InterPro"/>
</dbReference>
<comment type="caution">
    <text evidence="4">The sequence shown here is derived from an EMBL/GenBank/DDBJ whole genome shotgun (WGS) entry which is preliminary data.</text>
</comment>
<dbReference type="InterPro" id="IPR040358">
    <property type="entry name" value="At4g22758-like"/>
</dbReference>
<evidence type="ECO:0000259" key="3">
    <source>
        <dbReference type="SMART" id="SM00662"/>
    </source>
</evidence>
<dbReference type="PANTHER" id="PTHR33270">
    <property type="entry name" value="BNAC05G50380D PROTEIN"/>
    <property type="match status" value="1"/>
</dbReference>
<dbReference type="GO" id="GO:0000428">
    <property type="term" value="C:DNA-directed RNA polymerase complex"/>
    <property type="evidence" value="ECO:0007669"/>
    <property type="project" value="UniProtKB-KW"/>
</dbReference>
<dbReference type="PANTHER" id="PTHR33270:SF18">
    <property type="entry name" value="OS02G0324700 PROTEIN"/>
    <property type="match status" value="1"/>
</dbReference>
<keyword evidence="2" id="KW-0804">Transcription</keyword>
<feature type="domain" description="DNA-directed RNA polymerase RpoA/D/Rpb3-type" evidence="3">
    <location>
        <begin position="160"/>
        <end position="405"/>
    </location>
</feature>
<protein>
    <recommendedName>
        <fullName evidence="3">DNA-directed RNA polymerase RpoA/D/Rpb3-type domain-containing protein</fullName>
    </recommendedName>
</protein>
<dbReference type="Pfam" id="PF23156">
    <property type="entry name" value="DUF7054"/>
    <property type="match status" value="1"/>
</dbReference>
<dbReference type="GO" id="GO:0046983">
    <property type="term" value="F:protein dimerization activity"/>
    <property type="evidence" value="ECO:0007669"/>
    <property type="project" value="InterPro"/>
</dbReference>
<dbReference type="Gene3D" id="3.30.1360.10">
    <property type="entry name" value="RNA polymerase, RBP11-like subunit"/>
    <property type="match status" value="1"/>
</dbReference>
<dbReference type="SUPFAM" id="SSF56553">
    <property type="entry name" value="Insert subdomain of RNA polymerase alpha subunit"/>
    <property type="match status" value="1"/>
</dbReference>
<evidence type="ECO:0000256" key="1">
    <source>
        <dbReference type="ARBA" id="ARBA00022478"/>
    </source>
</evidence>
<proteinExistence type="predicted"/>
<dbReference type="InterPro" id="IPR011262">
    <property type="entry name" value="DNA-dir_RNA_pol_insert"/>
</dbReference>
<dbReference type="CDD" id="cd06928">
    <property type="entry name" value="RNAP_alpha_NTD"/>
    <property type="match status" value="1"/>
</dbReference>
<evidence type="ECO:0000256" key="2">
    <source>
        <dbReference type="ARBA" id="ARBA00023163"/>
    </source>
</evidence>
<dbReference type="EMBL" id="SWLB01000011">
    <property type="protein sequence ID" value="KAF3332645.1"/>
    <property type="molecule type" value="Genomic_DNA"/>
</dbReference>
<dbReference type="InterPro" id="IPR055482">
    <property type="entry name" value="DUF7054"/>
</dbReference>
<dbReference type="InterPro" id="IPR036603">
    <property type="entry name" value="RBP11-like"/>
</dbReference>
<gene>
    <name evidence="4" type="ORF">FCM35_KLT02222</name>
</gene>
<organism evidence="4 5">
    <name type="scientific">Carex littledalei</name>
    <dbReference type="NCBI Taxonomy" id="544730"/>
    <lineage>
        <taxon>Eukaryota</taxon>
        <taxon>Viridiplantae</taxon>
        <taxon>Streptophyta</taxon>
        <taxon>Embryophyta</taxon>
        <taxon>Tracheophyta</taxon>
        <taxon>Spermatophyta</taxon>
        <taxon>Magnoliopsida</taxon>
        <taxon>Liliopsida</taxon>
        <taxon>Poales</taxon>
        <taxon>Cyperaceae</taxon>
        <taxon>Cyperoideae</taxon>
        <taxon>Cariceae</taxon>
        <taxon>Carex</taxon>
        <taxon>Carex subgen. Euthyceras</taxon>
    </lineage>
</organism>
<reference evidence="4" key="1">
    <citation type="submission" date="2020-01" db="EMBL/GenBank/DDBJ databases">
        <title>Genome sequence of Kobresia littledalei, the first chromosome-level genome in the family Cyperaceae.</title>
        <authorList>
            <person name="Qu G."/>
        </authorList>
    </citation>
    <scope>NUCLEOTIDE SEQUENCE</scope>
    <source>
        <strain evidence="4">C.B.Clarke</strain>
        <tissue evidence="4">Leaf</tissue>
    </source>
</reference>
<name>A0A833QSM9_9POAL</name>
<dbReference type="InterPro" id="IPR011263">
    <property type="entry name" value="DNA-dir_RNA_pol_RpoA/D/Rpb3"/>
</dbReference>
<dbReference type="Pfam" id="PF01000">
    <property type="entry name" value="RNA_pol_A_bac"/>
    <property type="match status" value="1"/>
</dbReference>
<dbReference type="Gene3D" id="2.170.120.12">
    <property type="entry name" value="DNA-directed RNA polymerase, insert domain"/>
    <property type="match status" value="1"/>
</dbReference>
<keyword evidence="5" id="KW-1185">Reference proteome</keyword>
<dbReference type="SMART" id="SM00662">
    <property type="entry name" value="RPOLD"/>
    <property type="match status" value="1"/>
</dbReference>
<evidence type="ECO:0000313" key="4">
    <source>
        <dbReference type="EMBL" id="KAF3332645.1"/>
    </source>
</evidence>
<evidence type="ECO:0000313" key="5">
    <source>
        <dbReference type="Proteomes" id="UP000623129"/>
    </source>
</evidence>